<keyword evidence="1" id="KW-0812">Transmembrane</keyword>
<protein>
    <submittedName>
        <fullName evidence="2">Uncharacterized protein</fullName>
    </submittedName>
</protein>
<keyword evidence="3" id="KW-1185">Reference proteome</keyword>
<reference evidence="2" key="1">
    <citation type="submission" date="2023-07" db="EMBL/GenBank/DDBJ databases">
        <title>Genomic Encyclopedia of Type Strains, Phase IV (KMG-IV): sequencing the most valuable type-strain genomes for metagenomic binning, comparative biology and taxonomic classification.</title>
        <authorList>
            <person name="Goeker M."/>
        </authorList>
    </citation>
    <scope>NUCLEOTIDE SEQUENCE</scope>
    <source>
        <strain evidence="2">DSM 19659</strain>
    </source>
</reference>
<dbReference type="EMBL" id="JAUSTO010000033">
    <property type="protein sequence ID" value="MDQ0153681.1"/>
    <property type="molecule type" value="Genomic_DNA"/>
</dbReference>
<keyword evidence="1" id="KW-0472">Membrane</keyword>
<evidence type="ECO:0000313" key="2">
    <source>
        <dbReference type="EMBL" id="MDQ0153681.1"/>
    </source>
</evidence>
<sequence>MDKETRSVLALYSKRSPLSIHDAILLLDKDHDESFGLIAYMVKHNYLCTDTMYRHIHHLENIEGLAESEPLYITVEGRTAFNEEQHALLISRWSELRNWLSFFIALIALILSIKNSIN</sequence>
<dbReference type="RefSeq" id="WP_307255559.1">
    <property type="nucleotide sequence ID" value="NZ_JAUSTO010000033.1"/>
</dbReference>
<proteinExistence type="predicted"/>
<feature type="transmembrane region" description="Helical" evidence="1">
    <location>
        <begin position="99"/>
        <end position="117"/>
    </location>
</feature>
<evidence type="ECO:0000313" key="3">
    <source>
        <dbReference type="Proteomes" id="UP001241537"/>
    </source>
</evidence>
<dbReference type="Proteomes" id="UP001241537">
    <property type="component" value="Unassembled WGS sequence"/>
</dbReference>
<evidence type="ECO:0000256" key="1">
    <source>
        <dbReference type="SAM" id="Phobius"/>
    </source>
</evidence>
<organism evidence="2 3">
    <name type="scientific">Moryella indoligenes</name>
    <dbReference type="NCBI Taxonomy" id="371674"/>
    <lineage>
        <taxon>Bacteria</taxon>
        <taxon>Bacillati</taxon>
        <taxon>Bacillota</taxon>
        <taxon>Clostridia</taxon>
        <taxon>Lachnospirales</taxon>
        <taxon>Lachnospiraceae</taxon>
        <taxon>Moryella</taxon>
    </lineage>
</organism>
<gene>
    <name evidence="2" type="ORF">J2S20_002403</name>
</gene>
<name>A0AAE3VCB9_9FIRM</name>
<dbReference type="AlphaFoldDB" id="A0AAE3VCB9"/>
<comment type="caution">
    <text evidence="2">The sequence shown here is derived from an EMBL/GenBank/DDBJ whole genome shotgun (WGS) entry which is preliminary data.</text>
</comment>
<keyword evidence="1" id="KW-1133">Transmembrane helix</keyword>
<accession>A0AAE3VCB9</accession>